<protein>
    <submittedName>
        <fullName evidence="4">Signal sequence receptor subunit alpha</fullName>
    </submittedName>
</protein>
<keyword evidence="2" id="KW-1133">Transmembrane helix</keyword>
<name>A0A1I8JHB9_9PLAT</name>
<feature type="region of interest" description="Disordered" evidence="1">
    <location>
        <begin position="109"/>
        <end position="159"/>
    </location>
</feature>
<keyword evidence="2" id="KW-0812">Transmembrane</keyword>
<evidence type="ECO:0000256" key="1">
    <source>
        <dbReference type="SAM" id="MobiDB-lite"/>
    </source>
</evidence>
<evidence type="ECO:0000313" key="3">
    <source>
        <dbReference type="Proteomes" id="UP000095280"/>
    </source>
</evidence>
<proteinExistence type="predicted"/>
<dbReference type="WBParaSite" id="maker-uti_cns_0047552-snap-gene-0.8-mRNA-1">
    <property type="protein sequence ID" value="maker-uti_cns_0047552-snap-gene-0.8-mRNA-1"/>
    <property type="gene ID" value="maker-uti_cns_0047552-snap-gene-0.8"/>
</dbReference>
<organism evidence="3 4">
    <name type="scientific">Macrostomum lignano</name>
    <dbReference type="NCBI Taxonomy" id="282301"/>
    <lineage>
        <taxon>Eukaryota</taxon>
        <taxon>Metazoa</taxon>
        <taxon>Spiralia</taxon>
        <taxon>Lophotrochozoa</taxon>
        <taxon>Platyhelminthes</taxon>
        <taxon>Rhabditophora</taxon>
        <taxon>Macrostomorpha</taxon>
        <taxon>Macrostomida</taxon>
        <taxon>Macrostomidae</taxon>
        <taxon>Macrostomum</taxon>
    </lineage>
</organism>
<evidence type="ECO:0000313" key="4">
    <source>
        <dbReference type="WBParaSite" id="maker-uti_cns_0047552-snap-gene-0.8-mRNA-1"/>
    </source>
</evidence>
<sequence length="159" mass="17200">MIEMGYPANNGSWYMDLSISVSYNVDGSQYILPISAVSVKDAIGFYMVYIGAKFFSVPPPATVNQVVVPVSVLATLALVGVAFAFRHKHRDEETKTLMRQRREAVRSRNRIGAADGAAVSQQARPQNGALRPENGTASMLPDAARMPGKGFGDIGRQNP</sequence>
<keyword evidence="3" id="KW-1185">Reference proteome</keyword>
<dbReference type="Proteomes" id="UP000095280">
    <property type="component" value="Unplaced"/>
</dbReference>
<accession>A0A1I8JHB9</accession>
<dbReference type="AlphaFoldDB" id="A0A1I8JHB9"/>
<evidence type="ECO:0000256" key="2">
    <source>
        <dbReference type="SAM" id="Phobius"/>
    </source>
</evidence>
<reference evidence="4" key="1">
    <citation type="submission" date="2016-11" db="UniProtKB">
        <authorList>
            <consortium name="WormBaseParasite"/>
        </authorList>
    </citation>
    <scope>IDENTIFICATION</scope>
</reference>
<keyword evidence="2" id="KW-0472">Membrane</keyword>
<feature type="transmembrane region" description="Helical" evidence="2">
    <location>
        <begin position="66"/>
        <end position="85"/>
    </location>
</feature>